<accession>J9D202</accession>
<dbReference type="EMBL" id="AFBI03000134">
    <property type="protein sequence ID" value="EJW01604.1"/>
    <property type="molecule type" value="Genomic_DNA"/>
</dbReference>
<reference evidence="2" key="2">
    <citation type="submission" date="2015-07" db="EMBL/GenBank/DDBJ databases">
        <title>Contrasting host-pathogen interactions and genome evolution in two generalist and specialist microsporidian pathogens of mosquitoes.</title>
        <authorList>
            <consortium name="The Broad Institute Genomics Platform"/>
            <consortium name="The Broad Institute Genome Sequencing Center for Infectious Disease"/>
            <person name="Cuomo C.A."/>
            <person name="Sanscrainte N.D."/>
            <person name="Goldberg J.M."/>
            <person name="Heiman D."/>
            <person name="Young S."/>
            <person name="Zeng Q."/>
            <person name="Becnel J.J."/>
            <person name="Birren B.W."/>
        </authorList>
    </citation>
    <scope>NUCLEOTIDE SEQUENCE [LARGE SCALE GENOMIC DNA]</scope>
    <source>
        <strain evidence="2">USNM 41457</strain>
    </source>
</reference>
<organism evidence="1 2">
    <name type="scientific">Edhazardia aedis (strain USNM 41457)</name>
    <name type="common">Microsporidian parasite</name>
    <dbReference type="NCBI Taxonomy" id="1003232"/>
    <lineage>
        <taxon>Eukaryota</taxon>
        <taxon>Fungi</taxon>
        <taxon>Fungi incertae sedis</taxon>
        <taxon>Microsporidia</taxon>
        <taxon>Edhazardia</taxon>
    </lineage>
</organism>
<dbReference type="VEuPathDB" id="MicrosporidiaDB:EDEG_03847"/>
<gene>
    <name evidence="1" type="ORF">EDEG_03847</name>
</gene>
<dbReference type="SMART" id="SM00320">
    <property type="entry name" value="WD40"/>
    <property type="match status" value="4"/>
</dbReference>
<dbReference type="PANTHER" id="PTHR45903:SF1">
    <property type="entry name" value="GLUTAMATE-RICH WD REPEAT-CONTAINING PROTEIN 1"/>
    <property type="match status" value="1"/>
</dbReference>
<dbReference type="OMA" id="WEYHKYL"/>
<dbReference type="STRING" id="1003232.J9D202"/>
<keyword evidence="2" id="KW-1185">Reference proteome</keyword>
<proteinExistence type="predicted"/>
<dbReference type="InParanoid" id="J9D202"/>
<dbReference type="GO" id="GO:0005730">
    <property type="term" value="C:nucleolus"/>
    <property type="evidence" value="ECO:0007669"/>
    <property type="project" value="TreeGrafter"/>
</dbReference>
<dbReference type="Proteomes" id="UP000003163">
    <property type="component" value="Unassembled WGS sequence"/>
</dbReference>
<protein>
    <recommendedName>
        <fullName evidence="3">Anaphase-promoting complex subunit 4 WD40 domain-containing protein</fullName>
    </recommendedName>
</protein>
<dbReference type="GO" id="GO:0042254">
    <property type="term" value="P:ribosome biogenesis"/>
    <property type="evidence" value="ECO:0007669"/>
    <property type="project" value="TreeGrafter"/>
</dbReference>
<comment type="caution">
    <text evidence="1">The sequence shown here is derived from an EMBL/GenBank/DDBJ whole genome shotgun (WGS) entry which is preliminary data.</text>
</comment>
<dbReference type="AlphaFoldDB" id="J9D202"/>
<dbReference type="InterPro" id="IPR015943">
    <property type="entry name" value="WD40/YVTN_repeat-like_dom_sf"/>
</dbReference>
<reference evidence="1 2" key="1">
    <citation type="submission" date="2011-08" db="EMBL/GenBank/DDBJ databases">
        <authorList>
            <person name="Liu Z.J."/>
            <person name="Shi F.L."/>
            <person name="Lu J.Q."/>
            <person name="Li M."/>
            <person name="Wang Z.L."/>
        </authorList>
    </citation>
    <scope>NUCLEOTIDE SEQUENCE [LARGE SCALE GENOMIC DNA]</scope>
    <source>
        <strain evidence="1 2">USNM 41457</strain>
    </source>
</reference>
<name>J9D202_EDHAE</name>
<evidence type="ECO:0000313" key="2">
    <source>
        <dbReference type="Proteomes" id="UP000003163"/>
    </source>
</evidence>
<evidence type="ECO:0008006" key="3">
    <source>
        <dbReference type="Google" id="ProtNLM"/>
    </source>
</evidence>
<dbReference type="InterPro" id="IPR051972">
    <property type="entry name" value="Glutamate-rich_WD_repeat"/>
</dbReference>
<dbReference type="SUPFAM" id="SSF50978">
    <property type="entry name" value="WD40 repeat-like"/>
    <property type="match status" value="1"/>
</dbReference>
<dbReference type="InterPro" id="IPR036322">
    <property type="entry name" value="WD40_repeat_dom_sf"/>
</dbReference>
<dbReference type="InterPro" id="IPR001680">
    <property type="entry name" value="WD40_rpt"/>
</dbReference>
<sequence length="334" mass="38828">MKEKVIIEDANSSEISSDNIEPFLPTKELQNLEVDESVYSLLEYIEVDWPSQTIATKDNAAFLATNPSKGKKPCLVRLDFSQTNNYKNVDKFIYDRVEIDENINRMRIRGNQIIAISENKFLTYDLDGIEKYSFIDKFSYGLAHNEKYIATGKQNGEILVFDSNMCKKSYQIHEKKVESICIDNEKIYSGGCDFFVKAYDMKSETEIFSIPNKNDVNAVDLKNNMLVFGDDAGQICVIDVRKTNSKLEEILWHKTPISMIKWKTDCEFYTLSDEQLCIWDTEFEEDWEYHKWLKFVHSGHKYFKDVDFIDDIILTTSIDGVCLFSLNIEADSQY</sequence>
<dbReference type="Gene3D" id="2.130.10.10">
    <property type="entry name" value="YVTN repeat-like/Quinoprotein amine dehydrogenase"/>
    <property type="match status" value="1"/>
</dbReference>
<evidence type="ECO:0000313" key="1">
    <source>
        <dbReference type="EMBL" id="EJW01604.1"/>
    </source>
</evidence>
<dbReference type="HOGENOM" id="CLU_787757_0_0_1"/>
<dbReference type="OrthoDB" id="2161379at2759"/>
<dbReference type="PANTHER" id="PTHR45903">
    <property type="entry name" value="GLUTAMATE-RICH WD REPEAT-CONTAINING PROTEIN 1"/>
    <property type="match status" value="1"/>
</dbReference>